<dbReference type="PANTHER" id="PTHR33840">
    <property type="match status" value="1"/>
</dbReference>
<dbReference type="Pfam" id="PF09994">
    <property type="entry name" value="T6SS_Tle1-like_cat"/>
    <property type="match status" value="1"/>
</dbReference>
<dbReference type="AlphaFoldDB" id="A0A430M075"/>
<reference evidence="3 4" key="1">
    <citation type="submission" date="2017-06" db="EMBL/GenBank/DDBJ databases">
        <title>Comparative genomic analysis of Ambrosia Fusariam Clade fungi.</title>
        <authorList>
            <person name="Stajich J.E."/>
            <person name="Carrillo J."/>
            <person name="Kijimoto T."/>
            <person name="Eskalen A."/>
            <person name="O'Donnell K."/>
            <person name="Kasson M."/>
        </authorList>
    </citation>
    <scope>NUCLEOTIDE SEQUENCE [LARGE SCALE GENOMIC DNA]</scope>
    <source>
        <strain evidence="3 4">UCR1854</strain>
    </source>
</reference>
<evidence type="ECO:0000313" key="3">
    <source>
        <dbReference type="EMBL" id="RTE81349.1"/>
    </source>
</evidence>
<dbReference type="PANTHER" id="PTHR33840:SF1">
    <property type="entry name" value="TLE1 PHOSPHOLIPASE DOMAIN-CONTAINING PROTEIN"/>
    <property type="match status" value="1"/>
</dbReference>
<accession>A0A430M075</accession>
<dbReference type="InterPro" id="IPR006073">
    <property type="entry name" value="GTP-bd"/>
</dbReference>
<dbReference type="SUPFAM" id="SSF52540">
    <property type="entry name" value="P-loop containing nucleoside triphosphate hydrolases"/>
    <property type="match status" value="1"/>
</dbReference>
<sequence>MDTLSLLEYATQIEGETIAGIEDLSLEEPRTTERQKCVDCNERHIPRRFVYCVDGTWMVEDGPEGCFENNPSNIFRVYLAVKEGRVTDKDGREWEQRKGYYRGLGARQPKWKKYWQGGSGDGYEELIAEVYEHCAKACCPSQDELFLFGYSRGAFVVRAVAGLFNGLGTLKRGTEGWDDKLAEGIDRYKRHKAEGNGNSQPYSDFHFLYTTCSPRIQFLGLFDTVKSIGFLDPSGSFSWLKNTIARPLFQNNHYDIRQASNTHHVRHALALLEPRDKFTPERVENEQGVKLPANNASRTCLEAWFLGFHADMGGGLKEDGLSLWPLQWILSEAARYGLSLEFQASERLVEYVQDPMEYTMPGDNHHIPFKNGATVQMWDLNEMFNRPNLQPAANRPSGFTAQLSNSERQISTNEEATAATIVHPSVFWADDMTPLGIHFLNPLNCASTIRQAIKEIDIRPESLYWNLHHTRVVDLERSRPRVLICGPSGVGKSTLVNEILGEEVSLASSGLNSVQHEIDTGLTSTTPGENGNSFTFHDANGFERGLEETLRRVHSFIKKRQEATTFEEQLHCIWRVNQYSVARMEEADREFIRSASSCGVPFIVVFTKYDFLRRDCLSEACRQYCQEHPDQPAFRSSRIPADIKADVASRRDSILDSRYDDASQLVQGLCHRTQVCLRDDILIGIHDRAMIRYLEQTLQQASQRLAKTAKRIYYEHQEHKAKILISDWPFIVRRWQRKMERVLPPIYRVDVTVTVTVNDALGLFSALNAIKQPPRWWNRYLGQATTDLVVIGGASVIRASSAMALFFASSNAALIVSLGLTHLITEASARSLENYFLPRSGVFMFRFLLLEAAYTILTHEKLFWLGIQEIRSEEILARAVIEVVKQSQEMIRFSEQVDTSSFDNFEETLSNLVARIRPNLRLVAE</sequence>
<protein>
    <recommendedName>
        <fullName evidence="5">DUF2235 domain-containing protein</fullName>
    </recommendedName>
</protein>
<organism evidence="3 4">
    <name type="scientific">Fusarium euwallaceae</name>
    <dbReference type="NCBI Taxonomy" id="1147111"/>
    <lineage>
        <taxon>Eukaryota</taxon>
        <taxon>Fungi</taxon>
        <taxon>Dikarya</taxon>
        <taxon>Ascomycota</taxon>
        <taxon>Pezizomycotina</taxon>
        <taxon>Sordariomycetes</taxon>
        <taxon>Hypocreomycetidae</taxon>
        <taxon>Hypocreales</taxon>
        <taxon>Nectriaceae</taxon>
        <taxon>Fusarium</taxon>
        <taxon>Fusarium solani species complex</taxon>
    </lineage>
</organism>
<keyword evidence="4" id="KW-1185">Reference proteome</keyword>
<feature type="domain" description="G" evidence="1">
    <location>
        <begin position="481"/>
        <end position="608"/>
    </location>
</feature>
<dbReference type="GO" id="GO:0005525">
    <property type="term" value="F:GTP binding"/>
    <property type="evidence" value="ECO:0007669"/>
    <property type="project" value="InterPro"/>
</dbReference>
<dbReference type="InterPro" id="IPR027417">
    <property type="entry name" value="P-loop_NTPase"/>
</dbReference>
<dbReference type="Pfam" id="PF01926">
    <property type="entry name" value="MMR_HSR1"/>
    <property type="match status" value="1"/>
</dbReference>
<evidence type="ECO:0008006" key="5">
    <source>
        <dbReference type="Google" id="ProtNLM"/>
    </source>
</evidence>
<evidence type="ECO:0000313" key="4">
    <source>
        <dbReference type="Proteomes" id="UP000287124"/>
    </source>
</evidence>
<proteinExistence type="predicted"/>
<dbReference type="Gene3D" id="3.40.50.300">
    <property type="entry name" value="P-loop containing nucleotide triphosphate hydrolases"/>
    <property type="match status" value="1"/>
</dbReference>
<evidence type="ECO:0000259" key="1">
    <source>
        <dbReference type="Pfam" id="PF01926"/>
    </source>
</evidence>
<dbReference type="EMBL" id="MIKF01000042">
    <property type="protein sequence ID" value="RTE81349.1"/>
    <property type="molecule type" value="Genomic_DNA"/>
</dbReference>
<gene>
    <name evidence="3" type="ORF">BHE90_004147</name>
</gene>
<name>A0A430M075_9HYPO</name>
<dbReference type="InterPro" id="IPR018712">
    <property type="entry name" value="Tle1-like_cat"/>
</dbReference>
<dbReference type="CDD" id="cd00882">
    <property type="entry name" value="Ras_like_GTPase"/>
    <property type="match status" value="1"/>
</dbReference>
<evidence type="ECO:0000259" key="2">
    <source>
        <dbReference type="Pfam" id="PF09994"/>
    </source>
</evidence>
<comment type="caution">
    <text evidence="3">The sequence shown here is derived from an EMBL/GenBank/DDBJ whole genome shotgun (WGS) entry which is preliminary data.</text>
</comment>
<dbReference type="Proteomes" id="UP000287124">
    <property type="component" value="Unassembled WGS sequence"/>
</dbReference>
<feature type="domain" description="T6SS Phospholipase effector Tle1-like catalytic" evidence="2">
    <location>
        <begin position="47"/>
        <end position="332"/>
    </location>
</feature>